<dbReference type="Pfam" id="PF05130">
    <property type="entry name" value="FlgN"/>
    <property type="match status" value="1"/>
</dbReference>
<gene>
    <name evidence="4" type="ORF">E4680_04445</name>
</gene>
<dbReference type="AlphaFoldDB" id="A0A4Z0FBG7"/>
<keyword evidence="5" id="KW-1185">Reference proteome</keyword>
<protein>
    <submittedName>
        <fullName evidence="4">Flagellar protein FlgN</fullName>
    </submittedName>
</protein>
<dbReference type="SUPFAM" id="SSF140566">
    <property type="entry name" value="FlgN-like"/>
    <property type="match status" value="1"/>
</dbReference>
<comment type="similarity">
    <text evidence="2">Belongs to the FlgN family.</text>
</comment>
<evidence type="ECO:0000256" key="1">
    <source>
        <dbReference type="ARBA" id="ARBA00002397"/>
    </source>
</evidence>
<name>A0A4Z0FBG7_9GAMM</name>
<dbReference type="Gene3D" id="1.20.58.300">
    <property type="entry name" value="FlgN-like"/>
    <property type="match status" value="1"/>
</dbReference>
<evidence type="ECO:0000256" key="2">
    <source>
        <dbReference type="ARBA" id="ARBA00007703"/>
    </source>
</evidence>
<comment type="function">
    <text evidence="1">Required for the efficient initiation of filament assembly.</text>
</comment>
<organism evidence="4 5">
    <name type="scientific">Candidatus Macondimonas diazotrophica</name>
    <dbReference type="NCBI Taxonomy" id="2305248"/>
    <lineage>
        <taxon>Bacteria</taxon>
        <taxon>Pseudomonadati</taxon>
        <taxon>Pseudomonadota</taxon>
        <taxon>Gammaproteobacteria</taxon>
        <taxon>Chromatiales</taxon>
        <taxon>Ectothiorhodospiraceae</taxon>
        <taxon>Candidatus Macondimonas</taxon>
    </lineage>
</organism>
<dbReference type="Proteomes" id="UP000297890">
    <property type="component" value="Unassembled WGS sequence"/>
</dbReference>
<dbReference type="InterPro" id="IPR007809">
    <property type="entry name" value="FlgN-like"/>
</dbReference>
<sequence>MGWPGVASRCAMGRAAGSSRARFRPTGVFAWISESPQKERGMNTDQSSTGQALQPAMILEVMGQLEDCLEREAASLIQPEVPDLVDIAAEKTRCFSALVPLDRALRAIAARAEAADGDRLLQHWLDAHGVTGEVAERLRTALASCQRLNQRNGALLLARQRQVALQLQVLGILPENTLYTEKGTVSSGRRGMTSLRI</sequence>
<evidence type="ECO:0000313" key="4">
    <source>
        <dbReference type="EMBL" id="TFZ83305.1"/>
    </source>
</evidence>
<keyword evidence="4" id="KW-0969">Cilium</keyword>
<keyword evidence="4" id="KW-0282">Flagellum</keyword>
<comment type="caution">
    <text evidence="4">The sequence shown here is derived from an EMBL/GenBank/DDBJ whole genome shotgun (WGS) entry which is preliminary data.</text>
</comment>
<evidence type="ECO:0000256" key="3">
    <source>
        <dbReference type="ARBA" id="ARBA00022795"/>
    </source>
</evidence>
<dbReference type="InterPro" id="IPR036679">
    <property type="entry name" value="FlgN-like_sf"/>
</dbReference>
<keyword evidence="3" id="KW-1005">Bacterial flagellum biogenesis</keyword>
<reference evidence="4 5" key="1">
    <citation type="journal article" date="2019" name="ISME J.">
        <title>Candidatus Macondimonas diazotrophica, a novel gammaproteobacterial genus dominating crude-oil-contaminated coastal sediments.</title>
        <authorList>
            <person name="Karthikeyan S."/>
            <person name="Konstantinidis K."/>
        </authorList>
    </citation>
    <scope>NUCLEOTIDE SEQUENCE [LARGE SCALE GENOMIC DNA]</scope>
    <source>
        <strain evidence="4 5">KTK01</strain>
    </source>
</reference>
<accession>A0A4Z0FBG7</accession>
<dbReference type="GO" id="GO:0044780">
    <property type="term" value="P:bacterial-type flagellum assembly"/>
    <property type="evidence" value="ECO:0007669"/>
    <property type="project" value="InterPro"/>
</dbReference>
<keyword evidence="4" id="KW-0966">Cell projection</keyword>
<proteinExistence type="inferred from homology"/>
<evidence type="ECO:0000313" key="5">
    <source>
        <dbReference type="Proteomes" id="UP000297890"/>
    </source>
</evidence>
<dbReference type="EMBL" id="SRIO01000004">
    <property type="protein sequence ID" value="TFZ83305.1"/>
    <property type="molecule type" value="Genomic_DNA"/>
</dbReference>